<accession>A0A655JU32</accession>
<dbReference type="Proteomes" id="UP000044938">
    <property type="component" value="Unassembled WGS sequence"/>
</dbReference>
<sequence>MSSGIVQLNAAARERVWNLMLPSRRTLREPEEPASASRKNFSCSDSAVAE</sequence>
<organism evidence="2 3">
    <name type="scientific">Mycobacterium tuberculosis</name>
    <dbReference type="NCBI Taxonomy" id="1773"/>
    <lineage>
        <taxon>Bacteria</taxon>
        <taxon>Bacillati</taxon>
        <taxon>Actinomycetota</taxon>
        <taxon>Actinomycetes</taxon>
        <taxon>Mycobacteriales</taxon>
        <taxon>Mycobacteriaceae</taxon>
        <taxon>Mycobacterium</taxon>
        <taxon>Mycobacterium tuberculosis complex</taxon>
    </lineage>
</organism>
<dbReference type="EMBL" id="CSAJ01001459">
    <property type="protein sequence ID" value="COY00115.1"/>
    <property type="molecule type" value="Genomic_DNA"/>
</dbReference>
<proteinExistence type="predicted"/>
<feature type="compositionally biased region" description="Polar residues" evidence="1">
    <location>
        <begin position="37"/>
        <end position="50"/>
    </location>
</feature>
<evidence type="ECO:0000256" key="1">
    <source>
        <dbReference type="SAM" id="MobiDB-lite"/>
    </source>
</evidence>
<gene>
    <name evidence="2" type="ORF">ERS007720_05061</name>
</gene>
<name>A0A655JU32_MYCTX</name>
<reference evidence="2 3" key="1">
    <citation type="submission" date="2015-03" db="EMBL/GenBank/DDBJ databases">
        <authorList>
            <consortium name="Pathogen Informatics"/>
        </authorList>
    </citation>
    <scope>NUCLEOTIDE SEQUENCE [LARGE SCALE GENOMIC DNA]</scope>
    <source>
        <strain evidence="2 3">M09401471</strain>
    </source>
</reference>
<evidence type="ECO:0000313" key="2">
    <source>
        <dbReference type="EMBL" id="COY00115.1"/>
    </source>
</evidence>
<dbReference type="AlphaFoldDB" id="A0A655JU32"/>
<protein>
    <submittedName>
        <fullName evidence="2">Uncharacterized protein</fullName>
    </submittedName>
</protein>
<feature type="region of interest" description="Disordered" evidence="1">
    <location>
        <begin position="25"/>
        <end position="50"/>
    </location>
</feature>
<evidence type="ECO:0000313" key="3">
    <source>
        <dbReference type="Proteomes" id="UP000044938"/>
    </source>
</evidence>